<evidence type="ECO:0000256" key="13">
    <source>
        <dbReference type="ARBA" id="ARBA00022946"/>
    </source>
</evidence>
<keyword evidence="7" id="KW-0150">Chloroplast</keyword>
<evidence type="ECO:0000256" key="14">
    <source>
        <dbReference type="ARBA" id="ARBA00023157"/>
    </source>
</evidence>
<keyword evidence="11" id="KW-0547">Nucleotide-binding</keyword>
<evidence type="ECO:0000256" key="2">
    <source>
        <dbReference type="ARBA" id="ARBA00005006"/>
    </source>
</evidence>
<protein>
    <recommendedName>
        <fullName evidence="6">Glutamate--cysteine ligase, chloroplastic</fullName>
        <ecNumber evidence="5">6.3.2.2</ecNumber>
    </recommendedName>
    <alternativeName>
        <fullName evidence="16">Gamma-ECS</fullName>
    </alternativeName>
    <alternativeName>
        <fullName evidence="15">Gamma-glutamylcysteine synthetase</fullName>
    </alternativeName>
</protein>
<dbReference type="GO" id="GO:0009507">
    <property type="term" value="C:chloroplast"/>
    <property type="evidence" value="ECO:0007669"/>
    <property type="project" value="UniProtKB-SubCell"/>
</dbReference>
<reference evidence="17" key="1">
    <citation type="journal article" date="2022" name="Plant J.">
        <title>Strategies of tolerance reflected in two North American maple genomes.</title>
        <authorList>
            <person name="McEvoy S.L."/>
            <person name="Sezen U.U."/>
            <person name="Trouern-Trend A."/>
            <person name="McMahon S.M."/>
            <person name="Schaberg P.G."/>
            <person name="Yang J."/>
            <person name="Wegrzyn J.L."/>
            <person name="Swenson N.G."/>
        </authorList>
    </citation>
    <scope>NUCLEOTIDE SEQUENCE</scope>
    <source>
        <strain evidence="17">91603</strain>
    </source>
</reference>
<evidence type="ECO:0000256" key="11">
    <source>
        <dbReference type="ARBA" id="ARBA00022741"/>
    </source>
</evidence>
<keyword evidence="13" id="KW-0809">Transit peptide</keyword>
<dbReference type="InterPro" id="IPR014746">
    <property type="entry name" value="Gln_synth/guanido_kin_cat_dom"/>
</dbReference>
<evidence type="ECO:0000256" key="3">
    <source>
        <dbReference type="ARBA" id="ARBA00010253"/>
    </source>
</evidence>
<evidence type="ECO:0000256" key="6">
    <source>
        <dbReference type="ARBA" id="ARBA00015722"/>
    </source>
</evidence>
<evidence type="ECO:0000256" key="12">
    <source>
        <dbReference type="ARBA" id="ARBA00022840"/>
    </source>
</evidence>
<keyword evidence="12" id="KW-0067">ATP-binding</keyword>
<keyword evidence="14" id="KW-1015">Disulfide bond</keyword>
<dbReference type="Pfam" id="PF04107">
    <property type="entry name" value="GCS2"/>
    <property type="match status" value="4"/>
</dbReference>
<comment type="similarity">
    <text evidence="3">Belongs to the carboxylate-amine ligase family. Glutamate--cysteine ligase type 2 subfamily.</text>
</comment>
<accession>A0AAD5IS50</accession>
<reference evidence="17" key="2">
    <citation type="submission" date="2023-02" db="EMBL/GenBank/DDBJ databases">
        <authorList>
            <person name="Swenson N.G."/>
            <person name="Wegrzyn J.L."/>
            <person name="Mcevoy S.L."/>
        </authorList>
    </citation>
    <scope>NUCLEOTIDE SEQUENCE</scope>
    <source>
        <strain evidence="17">91603</strain>
        <tissue evidence="17">Leaf</tissue>
    </source>
</reference>
<comment type="pathway">
    <text evidence="2">Sulfur metabolism; glutathione biosynthesis; glutathione from L-cysteine and L-glutamate: step 1/2.</text>
</comment>
<evidence type="ECO:0000256" key="10">
    <source>
        <dbReference type="ARBA" id="ARBA00022684"/>
    </source>
</evidence>
<proteinExistence type="inferred from homology"/>
<evidence type="ECO:0000256" key="8">
    <source>
        <dbReference type="ARBA" id="ARBA00022598"/>
    </source>
</evidence>
<dbReference type="GO" id="GO:0006750">
    <property type="term" value="P:glutathione biosynthetic process"/>
    <property type="evidence" value="ECO:0007669"/>
    <property type="project" value="UniProtKB-KW"/>
</dbReference>
<dbReference type="InterPro" id="IPR035434">
    <property type="entry name" value="GCL_bact_plant"/>
</dbReference>
<dbReference type="InterPro" id="IPR006336">
    <property type="entry name" value="GCS2"/>
</dbReference>
<evidence type="ECO:0000313" key="18">
    <source>
        <dbReference type="Proteomes" id="UP001064489"/>
    </source>
</evidence>
<comment type="subcellular location">
    <subcellularLocation>
        <location evidence="1">Plastid</location>
        <location evidence="1">Chloroplast</location>
    </subcellularLocation>
</comment>
<dbReference type="PANTHER" id="PTHR34378:SF1">
    <property type="entry name" value="GLUTAMATE--CYSTEINE LIGASE, CHLOROPLASTIC"/>
    <property type="match status" value="1"/>
</dbReference>
<dbReference type="NCBIfam" id="TIGR01436">
    <property type="entry name" value="glu_cys_lig_pln"/>
    <property type="match status" value="2"/>
</dbReference>
<keyword evidence="8" id="KW-0436">Ligase</keyword>
<evidence type="ECO:0000313" key="17">
    <source>
        <dbReference type="EMBL" id="KAI9174856.1"/>
    </source>
</evidence>
<gene>
    <name evidence="17" type="ORF">LWI28_023752</name>
</gene>
<evidence type="ECO:0000256" key="4">
    <source>
        <dbReference type="ARBA" id="ARBA00011153"/>
    </source>
</evidence>
<dbReference type="EC" id="6.3.2.2" evidence="5"/>
<keyword evidence="9" id="KW-0934">Plastid</keyword>
<comment type="subunit">
    <text evidence="4">Homodimer or monomer when oxidized or reduced, respectively.</text>
</comment>
<dbReference type="EMBL" id="JAJSOW010000103">
    <property type="protein sequence ID" value="KAI9174856.1"/>
    <property type="molecule type" value="Genomic_DNA"/>
</dbReference>
<comment type="caution">
    <text evidence="17">The sequence shown here is derived from an EMBL/GenBank/DDBJ whole genome shotgun (WGS) entry which is preliminary data.</text>
</comment>
<organism evidence="17 18">
    <name type="scientific">Acer negundo</name>
    <name type="common">Box elder</name>
    <dbReference type="NCBI Taxonomy" id="4023"/>
    <lineage>
        <taxon>Eukaryota</taxon>
        <taxon>Viridiplantae</taxon>
        <taxon>Streptophyta</taxon>
        <taxon>Embryophyta</taxon>
        <taxon>Tracheophyta</taxon>
        <taxon>Spermatophyta</taxon>
        <taxon>Magnoliopsida</taxon>
        <taxon>eudicotyledons</taxon>
        <taxon>Gunneridae</taxon>
        <taxon>Pentapetalae</taxon>
        <taxon>rosids</taxon>
        <taxon>malvids</taxon>
        <taxon>Sapindales</taxon>
        <taxon>Sapindaceae</taxon>
        <taxon>Hippocastanoideae</taxon>
        <taxon>Acereae</taxon>
        <taxon>Acer</taxon>
    </lineage>
</organism>
<keyword evidence="18" id="KW-1185">Reference proteome</keyword>
<keyword evidence="10" id="KW-0317">Glutathione biosynthesis</keyword>
<name>A0AAD5IS50_ACENE</name>
<dbReference type="InterPro" id="IPR011556">
    <property type="entry name" value="Glut_cys_lig_pln_type"/>
</dbReference>
<dbReference type="PANTHER" id="PTHR34378">
    <property type="entry name" value="GLUTAMATE--CYSTEINE LIGASE, CHLOROPLASTIC"/>
    <property type="match status" value="1"/>
</dbReference>
<evidence type="ECO:0000256" key="5">
    <source>
        <dbReference type="ARBA" id="ARBA00012220"/>
    </source>
</evidence>
<dbReference type="Gene3D" id="3.30.590.20">
    <property type="match status" value="4"/>
</dbReference>
<evidence type="ECO:0000256" key="9">
    <source>
        <dbReference type="ARBA" id="ARBA00022640"/>
    </source>
</evidence>
<evidence type="ECO:0000256" key="1">
    <source>
        <dbReference type="ARBA" id="ARBA00004229"/>
    </source>
</evidence>
<sequence>MNMTPVTYGHHRVFGFTNNIESSTYVSFSSSSYHSTKKSRKGYRTIVAGSPPTEAAVIATEPLTKEDLVSHLASGCKPKQKWRIGTEHEKFGFEFGTLRPMKYEQIAELLHRIADRYGWEKIIEQGKIIGLKQGKQNISLEPGGQFELSGAPVETLHQTYSEVNSHLYQVKTISEEMGIGFLGMGFQPKWGVKDIPMMPKGRYEIVRHYMPKVGTLGLDMMFRTCTVQVNLDFSSEADMIRKFRASLALQPEFMAGKLSSLPGELPTLNDWEVHIGTIFPEVRLKKFLEMRGADGGHRGNLCALPALWVGLLYDEVALQNVLDMTADWTFEEIQMLRNKVPKTGLKTPFRDGLLRHVAQDVIKLAKDGLERRGYKESGFLNAMAEVATTGVVNMALVSQAGLTGTTTNGHHRVFGLTNNIEAAVSFSYSSYYSTKKSRRGYRIIVAGSPPTETAVIATEPLTKEDLVNHLASGCKPKQNWRIGTEHEKFGFEFGTLRPMKYEQIAELLHSIAERFDWEKIIEEDKIIGLKQGKQGISLEPGGQFELSGAPVETLHQTCAEINSHLYQVKAVAEEMGIGFLGIGFQPKWGIKDIPIMPKGRYEIVRHYMPKVGTLGLDMMFRTCTVQVNLDFSSEADMIRKFRAGLALQPIATALFANSPFTKGKPNGYLSMRSQIWTDTDKNRSGMLPFVFDDSFGFEQYVDYALDVPMYFVYHENKYIDCTGMSFGVSIYPYVIASKAISYVRVITLAILQDFMAGKLPQLPGKLPTLNDWEVHIGTIFPEVRLKRFLEMRGADAGPRGSLCALPAFWVGLLYDDVSLQNVLDITADWTSEERQMLRNQVPKTGLKTPFRDGLLWHVAQDVLKFAKACFPAYFDGLERRGFKESGFLNAVAEIATTGVVNMALVSQAGLTGTTNGYHRVFGLTNNIEAAVSFSSSSCYSTRKPRRGYRIIVAGSPPTEPAVIATEPLTKEDLVNHLASGCKPKQNWRIGTEHEKFGFEFGTLRPMKYEQIAELLHSIAERFDWEKIIEEDKIIGLKQGKQGISLEPGGQFELSGAPVETLHQTCAEINSHLYQVKAVAEEMGIGFLGIGFQPKWGIKDIPIMPKGRYEIVRHYMPKVGTLGLDMMFRTCTVQVNLDFSSEADMIRKFRAGLALQPIATALFANSPFTKGKPNGYLSMRSQIWTDTDKNRCGMLPFVFDDSFGFEQYVDYALNVPMYFVYHEDKYIDCTGMSFRDFMAGKLPHLPGKLPTLNDWEVHIGTIFPEVRLKRFLEMRGADGGPRGSLCALPAFWVGLLYDDVSLQNVLDITADWTSEERQMLRNQVPKTGLKTPFRDGLLWHVAQDVLKFAKDGLERRGFKESGFLNAVAEVATTGVTSAEKLLEMYHGKWAQSVDHVFEELLY</sequence>
<dbReference type="GO" id="GO:0005524">
    <property type="term" value="F:ATP binding"/>
    <property type="evidence" value="ECO:0007669"/>
    <property type="project" value="UniProtKB-KW"/>
</dbReference>
<evidence type="ECO:0000256" key="16">
    <source>
        <dbReference type="ARBA" id="ARBA00032122"/>
    </source>
</evidence>
<dbReference type="GO" id="GO:0043436">
    <property type="term" value="P:oxoacid metabolic process"/>
    <property type="evidence" value="ECO:0007669"/>
    <property type="project" value="UniProtKB-ARBA"/>
</dbReference>
<dbReference type="SUPFAM" id="SSF55931">
    <property type="entry name" value="Glutamine synthetase/guanido kinase"/>
    <property type="match status" value="3"/>
</dbReference>
<dbReference type="GO" id="GO:0004357">
    <property type="term" value="F:glutamate-cysteine ligase activity"/>
    <property type="evidence" value="ECO:0007669"/>
    <property type="project" value="UniProtKB-EC"/>
</dbReference>
<evidence type="ECO:0000256" key="7">
    <source>
        <dbReference type="ARBA" id="ARBA00022528"/>
    </source>
</evidence>
<evidence type="ECO:0000256" key="15">
    <source>
        <dbReference type="ARBA" id="ARBA00030585"/>
    </source>
</evidence>
<dbReference type="Proteomes" id="UP001064489">
    <property type="component" value="Chromosome 8"/>
</dbReference>